<dbReference type="Proteomes" id="UP000738325">
    <property type="component" value="Unassembled WGS sequence"/>
</dbReference>
<dbReference type="OrthoDB" id="2430006at2759"/>
<organism evidence="1 2">
    <name type="scientific">Dissophora globulifera</name>
    <dbReference type="NCBI Taxonomy" id="979702"/>
    <lineage>
        <taxon>Eukaryota</taxon>
        <taxon>Fungi</taxon>
        <taxon>Fungi incertae sedis</taxon>
        <taxon>Mucoromycota</taxon>
        <taxon>Mortierellomycotina</taxon>
        <taxon>Mortierellomycetes</taxon>
        <taxon>Mortierellales</taxon>
        <taxon>Mortierellaceae</taxon>
        <taxon>Dissophora</taxon>
    </lineage>
</organism>
<reference evidence="1" key="1">
    <citation type="journal article" date="2020" name="Fungal Divers.">
        <title>Resolving the Mortierellaceae phylogeny through synthesis of multi-gene phylogenetics and phylogenomics.</title>
        <authorList>
            <person name="Vandepol N."/>
            <person name="Liber J."/>
            <person name="Desiro A."/>
            <person name="Na H."/>
            <person name="Kennedy M."/>
            <person name="Barry K."/>
            <person name="Grigoriev I.V."/>
            <person name="Miller A.N."/>
            <person name="O'Donnell K."/>
            <person name="Stajich J.E."/>
            <person name="Bonito G."/>
        </authorList>
    </citation>
    <scope>NUCLEOTIDE SEQUENCE</scope>
    <source>
        <strain evidence="1">REB-010B</strain>
    </source>
</reference>
<sequence length="355" mass="39949">MHPHGFTDSDQDDSDTYSLCSRSSIALSNVFNFDPLDASPPATTASHSLQIANVIQLNHNTLLAQLDKLEQKFDGLMLSSAIVSPAAETYRVSTAESASVTAALHSASNPTQDTIVSSTPTGLLSVPSPTALDAKISLANPLPETQVQPEDITSPHREVLKAKIEFVKKTMIDLELQPETASLRVPRGACKVGVRPPPPANPCLFDDDVYILWTRSHTLLTYKEKLYELVMRLRKEEENERKALRDRYKLQYVNEDSSHRRHIRSKIDAIKKAITAYYPQFSVRRDLPDLPENPYSVNLDLILCWFLWLSDYSGCRGRQFTASSYMEELGWTIQALQAEDEEERQYIVKKMTGGY</sequence>
<evidence type="ECO:0000313" key="2">
    <source>
        <dbReference type="Proteomes" id="UP000738325"/>
    </source>
</evidence>
<proteinExistence type="predicted"/>
<comment type="caution">
    <text evidence="1">The sequence shown here is derived from an EMBL/GenBank/DDBJ whole genome shotgun (WGS) entry which is preliminary data.</text>
</comment>
<gene>
    <name evidence="1" type="ORF">BGZ99_004901</name>
</gene>
<dbReference type="AlphaFoldDB" id="A0A9P6RJ73"/>
<evidence type="ECO:0000313" key="1">
    <source>
        <dbReference type="EMBL" id="KAG0319797.1"/>
    </source>
</evidence>
<name>A0A9P6RJ73_9FUNG</name>
<dbReference type="EMBL" id="JAAAIP010000309">
    <property type="protein sequence ID" value="KAG0319797.1"/>
    <property type="molecule type" value="Genomic_DNA"/>
</dbReference>
<accession>A0A9P6RJ73</accession>
<protein>
    <submittedName>
        <fullName evidence="1">Uncharacterized protein</fullName>
    </submittedName>
</protein>
<keyword evidence="2" id="KW-1185">Reference proteome</keyword>